<feature type="region of interest" description="Disordered" evidence="1">
    <location>
        <begin position="29"/>
        <end position="56"/>
    </location>
</feature>
<evidence type="ECO:0000313" key="3">
    <source>
        <dbReference type="EMBL" id="AKT40956.1"/>
    </source>
</evidence>
<evidence type="ECO:0000313" key="4">
    <source>
        <dbReference type="Proteomes" id="UP000067626"/>
    </source>
</evidence>
<sequence>MRGQIALAVGGLVPLVSLTCSAWAQSPAPQTLTRESELRAESGNSPGSAQGDEAAMGQVDATRAAAYRPLSREPGLAGRVLGTIALGQGLRLNNPYRLQTQLGATGESLSLTAPYLDFGVAAMLGPADGLQHGASLRFSIGLMGVAQQSFSPTYMIAYRGPGRVLAYGRLGASLLITPDTNLGGELGVGAGYFLTSRIALMGELIGNLFYGAATWEKQYTVYPVVSAQLGLMIDYEILP</sequence>
<protein>
    <recommendedName>
        <fullName evidence="5">Outer membrane protein beta-barrel domain-containing protein</fullName>
    </recommendedName>
</protein>
<dbReference type="OrthoDB" id="5510126at2"/>
<evidence type="ECO:0008006" key="5">
    <source>
        <dbReference type="Google" id="ProtNLM"/>
    </source>
</evidence>
<organism evidence="3 4">
    <name type="scientific">Chondromyces crocatus</name>
    <dbReference type="NCBI Taxonomy" id="52"/>
    <lineage>
        <taxon>Bacteria</taxon>
        <taxon>Pseudomonadati</taxon>
        <taxon>Myxococcota</taxon>
        <taxon>Polyangia</taxon>
        <taxon>Polyangiales</taxon>
        <taxon>Polyangiaceae</taxon>
        <taxon>Chondromyces</taxon>
    </lineage>
</organism>
<dbReference type="KEGG" id="ccro:CMC5_051130"/>
<evidence type="ECO:0000256" key="2">
    <source>
        <dbReference type="SAM" id="SignalP"/>
    </source>
</evidence>
<name>A0A0K1EJB0_CHOCO</name>
<dbReference type="RefSeq" id="WP_050432810.1">
    <property type="nucleotide sequence ID" value="NZ_CP012159.1"/>
</dbReference>
<evidence type="ECO:0000256" key="1">
    <source>
        <dbReference type="SAM" id="MobiDB-lite"/>
    </source>
</evidence>
<gene>
    <name evidence="3" type="ORF">CMC5_051130</name>
</gene>
<dbReference type="EMBL" id="CP012159">
    <property type="protein sequence ID" value="AKT40956.1"/>
    <property type="molecule type" value="Genomic_DNA"/>
</dbReference>
<keyword evidence="2" id="KW-0732">Signal</keyword>
<dbReference type="Proteomes" id="UP000067626">
    <property type="component" value="Chromosome"/>
</dbReference>
<dbReference type="AlphaFoldDB" id="A0A0K1EJB0"/>
<proteinExistence type="predicted"/>
<reference evidence="3 4" key="1">
    <citation type="submission" date="2015-07" db="EMBL/GenBank/DDBJ databases">
        <title>Genome analysis of myxobacterium Chondromyces crocatus Cm c5 reveals a high potential for natural compound synthesis and the genetic basis for the loss of fruiting body formation.</title>
        <authorList>
            <person name="Zaburannyi N."/>
            <person name="Bunk B."/>
            <person name="Maier J."/>
            <person name="Overmann J."/>
            <person name="Mueller R."/>
        </authorList>
    </citation>
    <scope>NUCLEOTIDE SEQUENCE [LARGE SCALE GENOMIC DNA]</scope>
    <source>
        <strain evidence="3 4">Cm c5</strain>
    </source>
</reference>
<keyword evidence="4" id="KW-1185">Reference proteome</keyword>
<dbReference type="STRING" id="52.CMC5_051130"/>
<feature type="chain" id="PRO_5005459549" description="Outer membrane protein beta-barrel domain-containing protein" evidence="2">
    <location>
        <begin position="25"/>
        <end position="239"/>
    </location>
</feature>
<accession>A0A0K1EJB0</accession>
<feature type="signal peptide" evidence="2">
    <location>
        <begin position="1"/>
        <end position="24"/>
    </location>
</feature>